<evidence type="ECO:0008006" key="2">
    <source>
        <dbReference type="Google" id="ProtNLM"/>
    </source>
</evidence>
<name>A0A6B2PWF7_ACIBA</name>
<evidence type="ECO:0000313" key="1">
    <source>
        <dbReference type="EMBL" id="NDX16553.1"/>
    </source>
</evidence>
<dbReference type="EMBL" id="JAAGTG010000073">
    <property type="protein sequence ID" value="NDX16553.1"/>
    <property type="molecule type" value="Genomic_DNA"/>
</dbReference>
<comment type="caution">
    <text evidence="1">The sequence shown here is derived from an EMBL/GenBank/DDBJ whole genome shotgun (WGS) entry which is preliminary data.</text>
</comment>
<organism evidence="1">
    <name type="scientific">Acinetobacter baumannii</name>
    <dbReference type="NCBI Taxonomy" id="470"/>
    <lineage>
        <taxon>Bacteria</taxon>
        <taxon>Pseudomonadati</taxon>
        <taxon>Pseudomonadota</taxon>
        <taxon>Gammaproteobacteria</taxon>
        <taxon>Moraxellales</taxon>
        <taxon>Moraxellaceae</taxon>
        <taxon>Acinetobacter</taxon>
        <taxon>Acinetobacter calcoaceticus/baumannii complex</taxon>
    </lineage>
</organism>
<dbReference type="RefSeq" id="WP_252721668.1">
    <property type="nucleotide sequence ID" value="NZ_JAAEGZ010000092.1"/>
</dbReference>
<dbReference type="AlphaFoldDB" id="A0A6B2PWF7"/>
<feature type="non-terminal residue" evidence="1">
    <location>
        <position position="1"/>
    </location>
</feature>
<gene>
    <name evidence="1" type="ORF">G3N07_18260</name>
</gene>
<accession>A0A6B2PWF7</accession>
<proteinExistence type="predicted"/>
<sequence length="370" mass="41836">NQGAVNVTIEVEVTPVNESGAAIGNPMLKQIILKGSAKSRQTVGATLDMVTFQGRCSVRARRLTPTPAVTTVVDDVKWQALYGAYPLQSTTYEHETVFRARTYATTGALSVKSRKINFDLQRMLPTYKNGAMTTELYPTSSFADALVSMALDEKIGRRTIEEIDIENIYRTYNDIVDYFGTPLAAEFCTTIDDTNLSFEELVTNLCDAVFCTAYRQNNKLKLYFERPTDNSVMLFNFRNIIPDSYKHDLTFGVMDDYDGLIYEYTDPTDDSRINIYLPDKGAKNPKEVKSVGVRNKWQAHFNAYRLWNKLRFQRKSITFDAAPESELLVLRDRIAVADYRNGIHQSGEVVQQEGLILTLSHDVDFIAGKS</sequence>
<reference evidence="1" key="1">
    <citation type="submission" date="2020-02" db="EMBL/GenBank/DDBJ databases">
        <title>Whole genome shot-gun sequencing of clinical Carbapenem resistant A. baumannii.</title>
        <authorList>
            <person name="Veeraraghavan B."/>
            <person name="Mathur P."/>
            <person name="Vijayakumar S."/>
            <person name="Vasudevan K."/>
            <person name="Lincy M."/>
            <person name="Kirubananthan A."/>
        </authorList>
    </citation>
    <scope>NUCLEOTIDE SEQUENCE</scope>
    <source>
        <strain evidence="1">SP2442</strain>
    </source>
</reference>
<dbReference type="NCBIfam" id="NF040662">
    <property type="entry name" value="attach_TipJ_rel"/>
    <property type="match status" value="1"/>
</dbReference>
<protein>
    <recommendedName>
        <fullName evidence="2">Tip attachment protein J domain-containing protein</fullName>
    </recommendedName>
</protein>
<feature type="non-terminal residue" evidence="1">
    <location>
        <position position="370"/>
    </location>
</feature>